<reference evidence="1 2" key="1">
    <citation type="journal article" date="2015" name="Nature">
        <title>rRNA introns, odd ribosomes, and small enigmatic genomes across a large radiation of phyla.</title>
        <authorList>
            <person name="Brown C.T."/>
            <person name="Hug L.A."/>
            <person name="Thomas B.C."/>
            <person name="Sharon I."/>
            <person name="Castelle C.J."/>
            <person name="Singh A."/>
            <person name="Wilkins M.J."/>
            <person name="Williams K.H."/>
            <person name="Banfield J.F."/>
        </authorList>
    </citation>
    <scope>NUCLEOTIDE SEQUENCE [LARGE SCALE GENOMIC DNA]</scope>
</reference>
<evidence type="ECO:0000313" key="2">
    <source>
        <dbReference type="Proteomes" id="UP000034069"/>
    </source>
</evidence>
<dbReference type="AlphaFoldDB" id="A0A0G1IRZ6"/>
<gene>
    <name evidence="1" type="ORF">UW23_C0034G0001</name>
</gene>
<accession>A0A0G1IRZ6</accession>
<sequence length="187" mass="21055">VSGNTFIGFNAGYSNTSSLNTFIGYLAGRKNTTGVKNENGTWINMEALPYLSEKFSLDLTQESPLRLPISRNTDIPEMFKALGFKVGAEIGVYRGEYSETLLKSIPDLKLFGIDLWELYKGYRDYRKDDISDAHREAIERTKDFNCQLIKDWSHEAVKQFADESLDFVYIDIPGSSSPKTNIPAGCI</sequence>
<proteinExistence type="predicted"/>
<dbReference type="InterPro" id="IPR029063">
    <property type="entry name" value="SAM-dependent_MTases_sf"/>
</dbReference>
<dbReference type="Gene3D" id="3.40.50.150">
    <property type="entry name" value="Vaccinia Virus protein VP39"/>
    <property type="match status" value="1"/>
</dbReference>
<evidence type="ECO:0000313" key="1">
    <source>
        <dbReference type="EMBL" id="KKT34562.1"/>
    </source>
</evidence>
<feature type="non-terminal residue" evidence="1">
    <location>
        <position position="1"/>
    </location>
</feature>
<dbReference type="Proteomes" id="UP000034069">
    <property type="component" value="Unassembled WGS sequence"/>
</dbReference>
<name>A0A0G1IRZ6_9BACT</name>
<protein>
    <submittedName>
        <fullName evidence="1">Uncharacterized protein</fullName>
    </submittedName>
</protein>
<organism evidence="1 2">
    <name type="scientific">Candidatus Collierbacteria bacterium GW2011_GWA1_44_12</name>
    <dbReference type="NCBI Taxonomy" id="1618376"/>
    <lineage>
        <taxon>Bacteria</taxon>
        <taxon>Candidatus Collieribacteriota</taxon>
    </lineage>
</organism>
<comment type="caution">
    <text evidence="1">The sequence shown here is derived from an EMBL/GenBank/DDBJ whole genome shotgun (WGS) entry which is preliminary data.</text>
</comment>
<dbReference type="EMBL" id="LCHN01000034">
    <property type="protein sequence ID" value="KKT34562.1"/>
    <property type="molecule type" value="Genomic_DNA"/>
</dbReference>